<sequence>MDWRSHAPLRTGLFAAALWMTLFMRPKDWRPSSCSPKTSALFKLCVKDWYLHAPLRTGPLRCSPKTDPLHVPLRTGPSHDSPKDWPSSCAPKNS</sequence>
<name>A0A4Y2QWC7_ARAVE</name>
<feature type="region of interest" description="Disordered" evidence="1">
    <location>
        <begin position="56"/>
        <end position="94"/>
    </location>
</feature>
<comment type="caution">
    <text evidence="2">The sequence shown here is derived from an EMBL/GenBank/DDBJ whole genome shotgun (WGS) entry which is preliminary data.</text>
</comment>
<accession>A0A4Y2QWC7</accession>
<evidence type="ECO:0000313" key="2">
    <source>
        <dbReference type="EMBL" id="GBN67536.1"/>
    </source>
</evidence>
<keyword evidence="3" id="KW-1185">Reference proteome</keyword>
<organism evidence="2 3">
    <name type="scientific">Araneus ventricosus</name>
    <name type="common">Orbweaver spider</name>
    <name type="synonym">Epeira ventricosa</name>
    <dbReference type="NCBI Taxonomy" id="182803"/>
    <lineage>
        <taxon>Eukaryota</taxon>
        <taxon>Metazoa</taxon>
        <taxon>Ecdysozoa</taxon>
        <taxon>Arthropoda</taxon>
        <taxon>Chelicerata</taxon>
        <taxon>Arachnida</taxon>
        <taxon>Araneae</taxon>
        <taxon>Araneomorphae</taxon>
        <taxon>Entelegynae</taxon>
        <taxon>Araneoidea</taxon>
        <taxon>Araneidae</taxon>
        <taxon>Araneus</taxon>
    </lineage>
</organism>
<dbReference type="Proteomes" id="UP000499080">
    <property type="component" value="Unassembled WGS sequence"/>
</dbReference>
<proteinExistence type="predicted"/>
<dbReference type="AlphaFoldDB" id="A0A4Y2QWC7"/>
<evidence type="ECO:0000256" key="1">
    <source>
        <dbReference type="SAM" id="MobiDB-lite"/>
    </source>
</evidence>
<evidence type="ECO:0000313" key="3">
    <source>
        <dbReference type="Proteomes" id="UP000499080"/>
    </source>
</evidence>
<gene>
    <name evidence="2" type="ORF">AVEN_80674_1</name>
</gene>
<reference evidence="2 3" key="1">
    <citation type="journal article" date="2019" name="Sci. Rep.">
        <title>Orb-weaving spider Araneus ventricosus genome elucidates the spidroin gene catalogue.</title>
        <authorList>
            <person name="Kono N."/>
            <person name="Nakamura H."/>
            <person name="Ohtoshi R."/>
            <person name="Moran D.A.P."/>
            <person name="Shinohara A."/>
            <person name="Yoshida Y."/>
            <person name="Fujiwara M."/>
            <person name="Mori M."/>
            <person name="Tomita M."/>
            <person name="Arakawa K."/>
        </authorList>
    </citation>
    <scope>NUCLEOTIDE SEQUENCE [LARGE SCALE GENOMIC DNA]</scope>
</reference>
<dbReference type="EMBL" id="BGPR01014982">
    <property type="protein sequence ID" value="GBN67536.1"/>
    <property type="molecule type" value="Genomic_DNA"/>
</dbReference>
<protein>
    <submittedName>
        <fullName evidence="2">Uncharacterized protein</fullName>
    </submittedName>
</protein>